<dbReference type="Proteomes" id="UP000821866">
    <property type="component" value="Chromosome 1"/>
</dbReference>
<accession>A0A9J6EZ93</accession>
<feature type="region of interest" description="Disordered" evidence="1">
    <location>
        <begin position="1"/>
        <end position="94"/>
    </location>
</feature>
<feature type="compositionally biased region" description="Low complexity" evidence="1">
    <location>
        <begin position="608"/>
        <end position="621"/>
    </location>
</feature>
<feature type="compositionally biased region" description="Polar residues" evidence="1">
    <location>
        <begin position="622"/>
        <end position="640"/>
    </location>
</feature>
<dbReference type="InterPro" id="IPR029684">
    <property type="entry name" value="Schlafen"/>
</dbReference>
<sequence>MDASAPVVDALCAGEQQPESTANGGDETPTNAKVSVRDRGEVTAENIEATVDDVQLEQQHDDRQSTSPVHSSSEDSSCSDESSTDEEDISPDDLLRPSLFIDSVGYDRDINVSGTLRKLYPASLRRTLPETVESDTIYYMTRKFVRHFTTLHVERECDAHGVYVCVACSSAQRTLAQIREAIGRDGEGRSIALKNANFMKLLVHLCNLESPDATRICTISSREMRAFYESAASCKIVGTASLLEDEQSEKLWKRFFGAAASTIKKITYTVKLRRNRRTDRAGYDGVDDFLETATKRGKQALDSNADPPTEADSLIIADCLDARHMIVYESLKAKEDAAAIDVLMAQCSQQLPNRKPRREPPNVGDIVGLVLSSECVQRVLVVKVIEDVASVWSIDHGHFHNVSWKDLINVAPSLRSMPPTVALAVLQDVEAVPFLKLLRECVKVLRVATNHGTHEETFHALVVTKVAAFGIADVLSDLFSFPDHVTRMTAAECLIKICRRHNGRQAVAKAACVPKALLRLDDLTRSHFLVGDDHSIAMVTKEMRALLNLLESMFFRNERLRLELAKTELLAVIVRVHQCLPPTCTVLRDVKRCLRAILGAPQGYSSPQWQHQSQHQQQQRQTEYCNSQQYNGGSRQNQEARSGAYRRPQCVHDREAAPPAQVKLVAITPEKLKEMAALSCYPTSEALQSAKAAEAASRPLPTEIPKPMANVPPSSACTGGAAAPTAPCGRFYIRSTLVSLRSDETHELRPLGSMKQASARTLANLVCSFLNTWKPCSIYYGISLDGFVRGVMLNHEERDALRRGIDFMVGNLRPHLTSTSIGVEFVPVLRHAADKPEEAHHYVVEVWVRGVHPVTYTTSDGECYLREGDMSYRAGSDDVRAWIVRVQEEHYLQERNRSTLKEGESPAAGDAPSSLG</sequence>
<evidence type="ECO:0000313" key="4">
    <source>
        <dbReference type="Proteomes" id="UP000821866"/>
    </source>
</evidence>
<name>A0A9J6EZ93_RHIMP</name>
<dbReference type="Pfam" id="PF00567">
    <property type="entry name" value="TUDOR"/>
    <property type="match status" value="1"/>
</dbReference>
<dbReference type="Gene3D" id="2.30.30.140">
    <property type="match status" value="1"/>
</dbReference>
<dbReference type="OrthoDB" id="10034606at2759"/>
<dbReference type="InterPro" id="IPR002999">
    <property type="entry name" value="Tudor"/>
</dbReference>
<dbReference type="PANTHER" id="PTHR12155:SF47">
    <property type="entry name" value="SCHLAFEN ALBA-2 DOMAIN-CONTAINING PROTEIN"/>
    <property type="match status" value="1"/>
</dbReference>
<feature type="compositionally biased region" description="Acidic residues" evidence="1">
    <location>
        <begin position="82"/>
        <end position="91"/>
    </location>
</feature>
<evidence type="ECO:0000259" key="2">
    <source>
        <dbReference type="Pfam" id="PF00567"/>
    </source>
</evidence>
<feature type="domain" description="Tudor" evidence="2">
    <location>
        <begin position="327"/>
        <end position="426"/>
    </location>
</feature>
<evidence type="ECO:0000313" key="3">
    <source>
        <dbReference type="EMBL" id="KAH8039444.1"/>
    </source>
</evidence>
<reference evidence="3" key="2">
    <citation type="submission" date="2021-09" db="EMBL/GenBank/DDBJ databases">
        <authorList>
            <person name="Jia N."/>
            <person name="Wang J."/>
            <person name="Shi W."/>
            <person name="Du L."/>
            <person name="Sun Y."/>
            <person name="Zhan W."/>
            <person name="Jiang J."/>
            <person name="Wang Q."/>
            <person name="Zhang B."/>
            <person name="Ji P."/>
            <person name="Sakyi L.B."/>
            <person name="Cui X."/>
            <person name="Yuan T."/>
            <person name="Jiang B."/>
            <person name="Yang W."/>
            <person name="Lam T.T.-Y."/>
            <person name="Chang Q."/>
            <person name="Ding S."/>
            <person name="Wang X."/>
            <person name="Zhu J."/>
            <person name="Ruan X."/>
            <person name="Zhao L."/>
            <person name="Wei J."/>
            <person name="Que T."/>
            <person name="Du C."/>
            <person name="Cheng J."/>
            <person name="Dai P."/>
            <person name="Han X."/>
            <person name="Huang E."/>
            <person name="Gao Y."/>
            <person name="Liu J."/>
            <person name="Shao H."/>
            <person name="Ye R."/>
            <person name="Li L."/>
            <person name="Wei W."/>
            <person name="Wang X."/>
            <person name="Wang C."/>
            <person name="Huo Q."/>
            <person name="Li W."/>
            <person name="Guo W."/>
            <person name="Chen H."/>
            <person name="Chen S."/>
            <person name="Zhou L."/>
            <person name="Zhou L."/>
            <person name="Ni X."/>
            <person name="Tian J."/>
            <person name="Zhou Y."/>
            <person name="Sheng Y."/>
            <person name="Liu T."/>
            <person name="Pan Y."/>
            <person name="Xia L."/>
            <person name="Li J."/>
            <person name="Zhao F."/>
            <person name="Cao W."/>
        </authorList>
    </citation>
    <scope>NUCLEOTIDE SEQUENCE</scope>
    <source>
        <strain evidence="3">Rmic-2018</strain>
        <tissue evidence="3">Larvae</tissue>
    </source>
</reference>
<dbReference type="OMA" id="CPDYDTR"/>
<keyword evidence="4" id="KW-1185">Reference proteome</keyword>
<proteinExistence type="predicted"/>
<dbReference type="AlphaFoldDB" id="A0A9J6EZ93"/>
<dbReference type="EMBL" id="JABSTU010000001">
    <property type="protein sequence ID" value="KAH8039444.1"/>
    <property type="molecule type" value="Genomic_DNA"/>
</dbReference>
<reference evidence="3" key="1">
    <citation type="journal article" date="2020" name="Cell">
        <title>Large-Scale Comparative Analyses of Tick Genomes Elucidate Their Genetic Diversity and Vector Capacities.</title>
        <authorList>
            <consortium name="Tick Genome and Microbiome Consortium (TIGMIC)"/>
            <person name="Jia N."/>
            <person name="Wang J."/>
            <person name="Shi W."/>
            <person name="Du L."/>
            <person name="Sun Y."/>
            <person name="Zhan W."/>
            <person name="Jiang J.F."/>
            <person name="Wang Q."/>
            <person name="Zhang B."/>
            <person name="Ji P."/>
            <person name="Bell-Sakyi L."/>
            <person name="Cui X.M."/>
            <person name="Yuan T.T."/>
            <person name="Jiang B.G."/>
            <person name="Yang W.F."/>
            <person name="Lam T.T."/>
            <person name="Chang Q.C."/>
            <person name="Ding S.J."/>
            <person name="Wang X.J."/>
            <person name="Zhu J.G."/>
            <person name="Ruan X.D."/>
            <person name="Zhao L."/>
            <person name="Wei J.T."/>
            <person name="Ye R.Z."/>
            <person name="Que T.C."/>
            <person name="Du C.H."/>
            <person name="Zhou Y.H."/>
            <person name="Cheng J.X."/>
            <person name="Dai P.F."/>
            <person name="Guo W.B."/>
            <person name="Han X.H."/>
            <person name="Huang E.J."/>
            <person name="Li L.F."/>
            <person name="Wei W."/>
            <person name="Gao Y.C."/>
            <person name="Liu J.Z."/>
            <person name="Shao H.Z."/>
            <person name="Wang X."/>
            <person name="Wang C.C."/>
            <person name="Yang T.C."/>
            <person name="Huo Q.B."/>
            <person name="Li W."/>
            <person name="Chen H.Y."/>
            <person name="Chen S.E."/>
            <person name="Zhou L.G."/>
            <person name="Ni X.B."/>
            <person name="Tian J.H."/>
            <person name="Sheng Y."/>
            <person name="Liu T."/>
            <person name="Pan Y.S."/>
            <person name="Xia L.Y."/>
            <person name="Li J."/>
            <person name="Zhao F."/>
            <person name="Cao W.C."/>
        </authorList>
    </citation>
    <scope>NUCLEOTIDE SEQUENCE</scope>
    <source>
        <strain evidence="3">Rmic-2018</strain>
    </source>
</reference>
<feature type="region of interest" description="Disordered" evidence="1">
    <location>
        <begin position="604"/>
        <end position="652"/>
    </location>
</feature>
<dbReference type="SUPFAM" id="SSF63748">
    <property type="entry name" value="Tudor/PWWP/MBT"/>
    <property type="match status" value="1"/>
</dbReference>
<gene>
    <name evidence="3" type="ORF">HPB51_007322</name>
</gene>
<feature type="compositionally biased region" description="Low complexity" evidence="1">
    <location>
        <begin position="65"/>
        <end position="81"/>
    </location>
</feature>
<dbReference type="VEuPathDB" id="VectorBase:LOC119160753"/>
<comment type="caution">
    <text evidence="3">The sequence shown here is derived from an EMBL/GenBank/DDBJ whole genome shotgun (WGS) entry which is preliminary data.</text>
</comment>
<dbReference type="PANTHER" id="PTHR12155">
    <property type="entry name" value="SCHLAFEN"/>
    <property type="match status" value="1"/>
</dbReference>
<feature type="compositionally biased region" description="Polar residues" evidence="1">
    <location>
        <begin position="17"/>
        <end position="33"/>
    </location>
</feature>
<feature type="compositionally biased region" description="Basic and acidic residues" evidence="1">
    <location>
        <begin position="894"/>
        <end position="904"/>
    </location>
</feature>
<evidence type="ECO:0000256" key="1">
    <source>
        <dbReference type="SAM" id="MobiDB-lite"/>
    </source>
</evidence>
<protein>
    <recommendedName>
        <fullName evidence="2">Tudor domain-containing protein</fullName>
    </recommendedName>
</protein>
<organism evidence="3 4">
    <name type="scientific">Rhipicephalus microplus</name>
    <name type="common">Cattle tick</name>
    <name type="synonym">Boophilus microplus</name>
    <dbReference type="NCBI Taxonomy" id="6941"/>
    <lineage>
        <taxon>Eukaryota</taxon>
        <taxon>Metazoa</taxon>
        <taxon>Ecdysozoa</taxon>
        <taxon>Arthropoda</taxon>
        <taxon>Chelicerata</taxon>
        <taxon>Arachnida</taxon>
        <taxon>Acari</taxon>
        <taxon>Parasitiformes</taxon>
        <taxon>Ixodida</taxon>
        <taxon>Ixodoidea</taxon>
        <taxon>Ixodidae</taxon>
        <taxon>Rhipicephalinae</taxon>
        <taxon>Rhipicephalus</taxon>
        <taxon>Boophilus</taxon>
    </lineage>
</organism>
<feature type="region of interest" description="Disordered" evidence="1">
    <location>
        <begin position="894"/>
        <end position="916"/>
    </location>
</feature>